<dbReference type="Proteomes" id="UP000614350">
    <property type="component" value="Unassembled WGS sequence"/>
</dbReference>
<proteinExistence type="predicted"/>
<dbReference type="Gene3D" id="3.40.50.1010">
    <property type="entry name" value="5'-nuclease"/>
    <property type="match status" value="1"/>
</dbReference>
<sequence>MVTWHSRCAVTSRHCSQRCVRLFHDVPCAYVGFDWKAILKKSSVSVEIEVRPRQLVPDTNCFIDYLPQLQSITKATAGAQPIYTLMVPLVVDQYGAPSTTKICRTFSLIYIFICLYNKLKLIKSNISKDSPILYFFTIILDLFLKDWTNKIFNVLTIETETHKRPYKVSSVAIAASWKEDYRKFSLLDSRPAFKFQPNGGALGFSTLSTQRSTNAVFNECRLSEVVVKKVVILKLKESFEKTGGFFITCSLLSVVLPERYSLSENHEVPMKVRGRLKSISSSITVVRLQLEINVNMRYAYSFLSKEKYECIYGFS</sequence>
<comment type="caution">
    <text evidence="1">The sequence shown here is derived from an EMBL/GenBank/DDBJ whole genome shotgun (WGS) entry which is preliminary data.</text>
</comment>
<evidence type="ECO:0000313" key="1">
    <source>
        <dbReference type="EMBL" id="KAF7412008.1"/>
    </source>
</evidence>
<keyword evidence="2" id="KW-1185">Reference proteome</keyword>
<organism evidence="1 2">
    <name type="scientific">Vespula vulgaris</name>
    <name type="common">Yellow jacket</name>
    <name type="synonym">Wasp</name>
    <dbReference type="NCBI Taxonomy" id="7454"/>
    <lineage>
        <taxon>Eukaryota</taxon>
        <taxon>Metazoa</taxon>
        <taxon>Ecdysozoa</taxon>
        <taxon>Arthropoda</taxon>
        <taxon>Hexapoda</taxon>
        <taxon>Insecta</taxon>
        <taxon>Pterygota</taxon>
        <taxon>Neoptera</taxon>
        <taxon>Endopterygota</taxon>
        <taxon>Hymenoptera</taxon>
        <taxon>Apocrita</taxon>
        <taxon>Aculeata</taxon>
        <taxon>Vespoidea</taxon>
        <taxon>Vespidae</taxon>
        <taxon>Vespinae</taxon>
        <taxon>Vespula</taxon>
    </lineage>
</organism>
<name>A0A834NLF5_VESVU</name>
<protein>
    <submittedName>
        <fullName evidence="1">Uncharacterized protein</fullName>
    </submittedName>
</protein>
<gene>
    <name evidence="1" type="ORF">HZH66_000904</name>
</gene>
<reference evidence="1" key="1">
    <citation type="journal article" date="2020" name="G3 (Bethesda)">
        <title>High-Quality Assemblies for Three Invasive Social Wasps from the &lt;i&gt;Vespula&lt;/i&gt; Genus.</title>
        <authorList>
            <person name="Harrop T.W.R."/>
            <person name="Guhlin J."/>
            <person name="McLaughlin G.M."/>
            <person name="Permina E."/>
            <person name="Stockwell P."/>
            <person name="Gilligan J."/>
            <person name="Le Lec M.F."/>
            <person name="Gruber M.A.M."/>
            <person name="Quinn O."/>
            <person name="Lovegrove M."/>
            <person name="Duncan E.J."/>
            <person name="Remnant E.J."/>
            <person name="Van Eeckhoven J."/>
            <person name="Graham B."/>
            <person name="Knapp R.A."/>
            <person name="Langford K.W."/>
            <person name="Kronenberg Z."/>
            <person name="Press M.O."/>
            <person name="Eacker S.M."/>
            <person name="Wilson-Rankin E.E."/>
            <person name="Purcell J."/>
            <person name="Lester P.J."/>
            <person name="Dearden P.K."/>
        </authorList>
    </citation>
    <scope>NUCLEOTIDE SEQUENCE</scope>
    <source>
        <strain evidence="1">Marl-1</strain>
    </source>
</reference>
<dbReference type="AlphaFoldDB" id="A0A834NLF5"/>
<accession>A0A834NLF5</accession>
<evidence type="ECO:0000313" key="2">
    <source>
        <dbReference type="Proteomes" id="UP000614350"/>
    </source>
</evidence>
<dbReference type="EMBL" id="JACSEA010000001">
    <property type="protein sequence ID" value="KAF7412008.1"/>
    <property type="molecule type" value="Genomic_DNA"/>
</dbReference>